<name>A0A926QM91_9BACL</name>
<evidence type="ECO:0000259" key="2">
    <source>
        <dbReference type="Pfam" id="PF08327"/>
    </source>
</evidence>
<dbReference type="CDD" id="cd07814">
    <property type="entry name" value="SRPBCC_CalC_Aha1-like"/>
    <property type="match status" value="1"/>
</dbReference>
<sequence length="168" mass="19505">MTTTMEDNQLVITRTLNAPLELVYKVWTEAEHLQRWWGPKGFKINVFKFDLRPGGIFHYNMQTPDGHTMWGKFVYHEIEKQEKIVWINSFSDENGNTVRSPFSSTFPLEIMNTLTFAEQEGKTTITLKGGPINATEEELQFFVGMYESMKQGFTGTFDQLADYLEEVK</sequence>
<evidence type="ECO:0000313" key="3">
    <source>
        <dbReference type="EMBL" id="MBD0383683.1"/>
    </source>
</evidence>
<dbReference type="Gene3D" id="3.30.530.20">
    <property type="match status" value="1"/>
</dbReference>
<dbReference type="SUPFAM" id="SSF55961">
    <property type="entry name" value="Bet v1-like"/>
    <property type="match status" value="1"/>
</dbReference>
<comment type="similarity">
    <text evidence="1">Belongs to the AHA1 family.</text>
</comment>
<accession>A0A926QM91</accession>
<proteinExistence type="inferred from homology"/>
<gene>
    <name evidence="3" type="ORF">ICC18_26755</name>
</gene>
<dbReference type="InterPro" id="IPR013538">
    <property type="entry name" value="ASHA1/2-like_C"/>
</dbReference>
<keyword evidence="4" id="KW-1185">Reference proteome</keyword>
<reference evidence="3" key="1">
    <citation type="submission" date="2020-09" db="EMBL/GenBank/DDBJ databases">
        <title>Draft Genome Sequence of Paenibacillus sp. WST5.</title>
        <authorList>
            <person name="Bao Z."/>
        </authorList>
    </citation>
    <scope>NUCLEOTIDE SEQUENCE</scope>
    <source>
        <strain evidence="3">WST5</strain>
    </source>
</reference>
<evidence type="ECO:0000256" key="1">
    <source>
        <dbReference type="ARBA" id="ARBA00006817"/>
    </source>
</evidence>
<organism evidence="3 4">
    <name type="scientific">Paenibacillus sedimenti</name>
    <dbReference type="NCBI Taxonomy" id="2770274"/>
    <lineage>
        <taxon>Bacteria</taxon>
        <taxon>Bacillati</taxon>
        <taxon>Bacillota</taxon>
        <taxon>Bacilli</taxon>
        <taxon>Bacillales</taxon>
        <taxon>Paenibacillaceae</taxon>
        <taxon>Paenibacillus</taxon>
    </lineage>
</organism>
<dbReference type="InterPro" id="IPR023393">
    <property type="entry name" value="START-like_dom_sf"/>
</dbReference>
<protein>
    <submittedName>
        <fullName evidence="3">SRPBCC domain-containing protein</fullName>
    </submittedName>
</protein>
<dbReference type="AlphaFoldDB" id="A0A926QM91"/>
<dbReference type="Pfam" id="PF08327">
    <property type="entry name" value="AHSA1"/>
    <property type="match status" value="1"/>
</dbReference>
<evidence type="ECO:0000313" key="4">
    <source>
        <dbReference type="Proteomes" id="UP000650466"/>
    </source>
</evidence>
<comment type="caution">
    <text evidence="3">The sequence shown here is derived from an EMBL/GenBank/DDBJ whole genome shotgun (WGS) entry which is preliminary data.</text>
</comment>
<feature type="domain" description="Activator of Hsp90 ATPase homologue 1/2-like C-terminal" evidence="2">
    <location>
        <begin position="17"/>
        <end position="165"/>
    </location>
</feature>
<dbReference type="EMBL" id="JACVVD010000012">
    <property type="protein sequence ID" value="MBD0383683.1"/>
    <property type="molecule type" value="Genomic_DNA"/>
</dbReference>
<dbReference type="Proteomes" id="UP000650466">
    <property type="component" value="Unassembled WGS sequence"/>
</dbReference>